<dbReference type="Pfam" id="PF06327">
    <property type="entry name" value="Adcy_cons_dom"/>
    <property type="match status" value="1"/>
</dbReference>
<dbReference type="GO" id="GO:0005737">
    <property type="term" value="C:cytoplasm"/>
    <property type="evidence" value="ECO:0007669"/>
    <property type="project" value="UniProtKB-SubCell"/>
</dbReference>
<gene>
    <name evidence="31" type="primary">adcy2b</name>
</gene>
<evidence type="ECO:0000256" key="13">
    <source>
        <dbReference type="ARBA" id="ARBA00022741"/>
    </source>
</evidence>
<dbReference type="GO" id="GO:0035556">
    <property type="term" value="P:intracellular signal transduction"/>
    <property type="evidence" value="ECO:0007669"/>
    <property type="project" value="InterPro"/>
</dbReference>
<keyword evidence="14" id="KW-0067">ATP-binding</keyword>
<dbReference type="PROSITE" id="PS50125">
    <property type="entry name" value="GUANYLATE_CYCLASE_2"/>
    <property type="match status" value="2"/>
</dbReference>
<comment type="cofactor">
    <cofactor evidence="2">
        <name>Mn(2+)</name>
        <dbReference type="ChEBI" id="CHEBI:29035"/>
    </cofactor>
</comment>
<comment type="subcellular location">
    <subcellularLocation>
        <location evidence="5">Cell membrane</location>
        <topology evidence="5">Multi-pass membrane protein</topology>
    </subcellularLocation>
    <subcellularLocation>
        <location evidence="4">Cytoplasm</location>
    </subcellularLocation>
</comment>
<evidence type="ECO:0000256" key="12">
    <source>
        <dbReference type="ARBA" id="ARBA00022737"/>
    </source>
</evidence>
<feature type="transmembrane region" description="Helical" evidence="29">
    <location>
        <begin position="554"/>
        <end position="576"/>
    </location>
</feature>
<accession>A0A671NZY7</accession>
<evidence type="ECO:0000313" key="32">
    <source>
        <dbReference type="Proteomes" id="UP000472260"/>
    </source>
</evidence>
<dbReference type="Proteomes" id="UP000472260">
    <property type="component" value="Unassembled WGS sequence"/>
</dbReference>
<evidence type="ECO:0000256" key="18">
    <source>
        <dbReference type="ARBA" id="ARBA00023136"/>
    </source>
</evidence>
<keyword evidence="12" id="KW-0677">Repeat</keyword>
<dbReference type="FunFam" id="3.30.70.1230:FF:000010">
    <property type="entry name" value="Adenylate cyclase 2"/>
    <property type="match status" value="1"/>
</dbReference>
<dbReference type="GO" id="GO:0005886">
    <property type="term" value="C:plasma membrane"/>
    <property type="evidence" value="ECO:0007669"/>
    <property type="project" value="UniProtKB-SubCell"/>
</dbReference>
<evidence type="ECO:0000256" key="8">
    <source>
        <dbReference type="ARBA" id="ARBA00022490"/>
    </source>
</evidence>
<dbReference type="InterPro" id="IPR001054">
    <property type="entry name" value="A/G_cyclase"/>
</dbReference>
<keyword evidence="21 28" id="KW-0456">Lyase</keyword>
<dbReference type="InterPro" id="IPR009398">
    <property type="entry name" value="Adcy_conserved_dom"/>
</dbReference>
<evidence type="ECO:0000256" key="28">
    <source>
        <dbReference type="RuleBase" id="RU000405"/>
    </source>
</evidence>
<comment type="cofactor">
    <cofactor evidence="3">
        <name>Mg(2+)</name>
        <dbReference type="ChEBI" id="CHEBI:18420"/>
    </cofactor>
</comment>
<evidence type="ECO:0000256" key="7">
    <source>
        <dbReference type="ARBA" id="ARBA00022475"/>
    </source>
</evidence>
<keyword evidence="11" id="KW-0479">Metal-binding</keyword>
<keyword evidence="8" id="KW-0963">Cytoplasm</keyword>
<dbReference type="GO" id="GO:0007189">
    <property type="term" value="P:adenylate cyclase-activating G protein-coupled receptor signaling pathway"/>
    <property type="evidence" value="ECO:0007669"/>
    <property type="project" value="TreeGrafter"/>
</dbReference>
<feature type="transmembrane region" description="Helical" evidence="29">
    <location>
        <begin position="171"/>
        <end position="189"/>
    </location>
</feature>
<comment type="function">
    <text evidence="22">Catalyzes the formation of the signaling molecule cAMP in response to G-protein signaling. Down-stream signaling cascades mediate changes in gene expression patterns and lead to increased IL6 production. Functions in signaling cascades downstream of the muscarinic acetylcholine receptors.</text>
</comment>
<evidence type="ECO:0000256" key="10">
    <source>
        <dbReference type="ARBA" id="ARBA00022692"/>
    </source>
</evidence>
<keyword evidence="19" id="KW-0325">Glycoprotein</keyword>
<dbReference type="Pfam" id="PF00211">
    <property type="entry name" value="Guanylate_cyc"/>
    <property type="match status" value="2"/>
</dbReference>
<keyword evidence="15" id="KW-0460">Magnesium</keyword>
<evidence type="ECO:0000256" key="16">
    <source>
        <dbReference type="ARBA" id="ARBA00022989"/>
    </source>
</evidence>
<keyword evidence="7" id="KW-1003">Cell membrane</keyword>
<feature type="transmembrane region" description="Helical" evidence="29">
    <location>
        <begin position="87"/>
        <end position="109"/>
    </location>
</feature>
<evidence type="ECO:0000256" key="21">
    <source>
        <dbReference type="ARBA" id="ARBA00023239"/>
    </source>
</evidence>
<evidence type="ECO:0000256" key="5">
    <source>
        <dbReference type="ARBA" id="ARBA00004651"/>
    </source>
</evidence>
<evidence type="ECO:0000256" key="27">
    <source>
        <dbReference type="ARBA" id="ARBA00081421"/>
    </source>
</evidence>
<keyword evidence="10 29" id="KW-0812">Transmembrane</keyword>
<reference evidence="31" key="1">
    <citation type="submission" date="2025-08" db="UniProtKB">
        <authorList>
            <consortium name="Ensembl"/>
        </authorList>
    </citation>
    <scope>IDENTIFICATION</scope>
</reference>
<evidence type="ECO:0000256" key="6">
    <source>
        <dbReference type="ARBA" id="ARBA00012201"/>
    </source>
</evidence>
<evidence type="ECO:0000256" key="2">
    <source>
        <dbReference type="ARBA" id="ARBA00001936"/>
    </source>
</evidence>
<evidence type="ECO:0000256" key="17">
    <source>
        <dbReference type="ARBA" id="ARBA00022998"/>
    </source>
</evidence>
<dbReference type="EC" id="4.6.1.1" evidence="6"/>
<evidence type="ECO:0000256" key="1">
    <source>
        <dbReference type="ARBA" id="ARBA00001593"/>
    </source>
</evidence>
<reference evidence="31" key="2">
    <citation type="submission" date="2025-09" db="UniProtKB">
        <authorList>
            <consortium name="Ensembl"/>
        </authorList>
    </citation>
    <scope>IDENTIFICATION</scope>
</reference>
<evidence type="ECO:0000256" key="20">
    <source>
        <dbReference type="ARBA" id="ARBA00023211"/>
    </source>
</evidence>
<feature type="domain" description="Guanylate cyclase" evidence="30">
    <location>
        <begin position="683"/>
        <end position="828"/>
    </location>
</feature>
<feature type="transmembrane region" description="Helical" evidence="29">
    <location>
        <begin position="597"/>
        <end position="617"/>
    </location>
</feature>
<evidence type="ECO:0000313" key="31">
    <source>
        <dbReference type="Ensembl" id="ENSSANP00000049176.1"/>
    </source>
</evidence>
<evidence type="ECO:0000256" key="29">
    <source>
        <dbReference type="SAM" id="Phobius"/>
    </source>
</evidence>
<comment type="subunit">
    <text evidence="23">Interacts with RAF1. Interacts with GNAS. Interacts with the G protein beta and gamma subunit complex.</text>
</comment>
<feature type="transmembrane region" description="Helical" evidence="29">
    <location>
        <begin position="530"/>
        <end position="548"/>
    </location>
</feature>
<keyword evidence="16 29" id="KW-1133">Transmembrane helix</keyword>
<dbReference type="Gene3D" id="3.30.70.1230">
    <property type="entry name" value="Nucleotide cyclase"/>
    <property type="match status" value="2"/>
</dbReference>
<dbReference type="PANTHER" id="PTHR45627">
    <property type="entry name" value="ADENYLATE CYCLASE TYPE 1"/>
    <property type="match status" value="1"/>
</dbReference>
<evidence type="ECO:0000256" key="23">
    <source>
        <dbReference type="ARBA" id="ARBA00062986"/>
    </source>
</evidence>
<keyword evidence="18 29" id="KW-0472">Membrane</keyword>
<dbReference type="PROSITE" id="PS00452">
    <property type="entry name" value="GUANYLATE_CYCLASE_1"/>
    <property type="match status" value="2"/>
</dbReference>
<evidence type="ECO:0000256" key="26">
    <source>
        <dbReference type="ARBA" id="ARBA00081242"/>
    </source>
</evidence>
<feature type="transmembrane region" description="Helical" evidence="29">
    <location>
        <begin position="115"/>
        <end position="133"/>
    </location>
</feature>
<dbReference type="InterPro" id="IPR018297">
    <property type="entry name" value="A/G_cyclase_CS"/>
</dbReference>
<dbReference type="GO" id="GO:0005524">
    <property type="term" value="F:ATP binding"/>
    <property type="evidence" value="ECO:0007669"/>
    <property type="project" value="UniProtKB-KW"/>
</dbReference>
<dbReference type="Pfam" id="PF16214">
    <property type="entry name" value="AC_N"/>
    <property type="match status" value="1"/>
</dbReference>
<dbReference type="FunFam" id="3.30.70.1230:FF:000003">
    <property type="entry name" value="Adenylate cyclase"/>
    <property type="match status" value="1"/>
</dbReference>
<dbReference type="AlphaFoldDB" id="A0A671NZY7"/>
<organism evidence="31 32">
    <name type="scientific">Sinocyclocheilus anshuiensis</name>
    <dbReference type="NCBI Taxonomy" id="1608454"/>
    <lineage>
        <taxon>Eukaryota</taxon>
        <taxon>Metazoa</taxon>
        <taxon>Chordata</taxon>
        <taxon>Craniata</taxon>
        <taxon>Vertebrata</taxon>
        <taxon>Euteleostomi</taxon>
        <taxon>Actinopterygii</taxon>
        <taxon>Neopterygii</taxon>
        <taxon>Teleostei</taxon>
        <taxon>Ostariophysi</taxon>
        <taxon>Cypriniformes</taxon>
        <taxon>Cyprinidae</taxon>
        <taxon>Cyprininae</taxon>
        <taxon>Sinocyclocheilus</taxon>
    </lineage>
</organism>
<dbReference type="SUPFAM" id="SSF55073">
    <property type="entry name" value="Nucleotide cyclase"/>
    <property type="match status" value="2"/>
</dbReference>
<keyword evidence="17" id="KW-0115">cAMP biosynthesis</keyword>
<evidence type="ECO:0000256" key="15">
    <source>
        <dbReference type="ARBA" id="ARBA00022842"/>
    </source>
</evidence>
<proteinExistence type="inferred from homology"/>
<protein>
    <recommendedName>
        <fullName evidence="24">Adenylate cyclase type 2</fullName>
        <ecNumber evidence="6">4.6.1.1</ecNumber>
    </recommendedName>
    <alternativeName>
        <fullName evidence="27">ATP pyrophosphate-lyase 2</fullName>
    </alternativeName>
    <alternativeName>
        <fullName evidence="25">Adenylate cyclase type II</fullName>
    </alternativeName>
    <alternativeName>
        <fullName evidence="26">Adenylyl cyclase 2</fullName>
    </alternativeName>
</protein>
<dbReference type="GO" id="GO:0046872">
    <property type="term" value="F:metal ion binding"/>
    <property type="evidence" value="ECO:0007669"/>
    <property type="project" value="UniProtKB-KW"/>
</dbReference>
<keyword evidence="9" id="KW-0597">Phosphoprotein</keyword>
<keyword evidence="13" id="KW-0547">Nucleotide-binding</keyword>
<evidence type="ECO:0000256" key="9">
    <source>
        <dbReference type="ARBA" id="ARBA00022553"/>
    </source>
</evidence>
<evidence type="ECO:0000256" key="14">
    <source>
        <dbReference type="ARBA" id="ARBA00022840"/>
    </source>
</evidence>
<feature type="transmembrane region" description="Helical" evidence="29">
    <location>
        <begin position="58"/>
        <end position="80"/>
    </location>
</feature>
<evidence type="ECO:0000256" key="4">
    <source>
        <dbReference type="ARBA" id="ARBA00004496"/>
    </source>
</evidence>
<dbReference type="InterPro" id="IPR029787">
    <property type="entry name" value="Nucleotide_cyclase"/>
</dbReference>
<dbReference type="SMART" id="SM00044">
    <property type="entry name" value="CYCc"/>
    <property type="match status" value="2"/>
</dbReference>
<dbReference type="InterPro" id="IPR032628">
    <property type="entry name" value="AC_N"/>
</dbReference>
<dbReference type="CDD" id="cd07302">
    <property type="entry name" value="CHD"/>
    <property type="match status" value="2"/>
</dbReference>
<keyword evidence="20" id="KW-0464">Manganese</keyword>
<evidence type="ECO:0000256" key="22">
    <source>
        <dbReference type="ARBA" id="ARBA00057708"/>
    </source>
</evidence>
<feature type="domain" description="Guanylate cyclase" evidence="30">
    <location>
        <begin position="272"/>
        <end position="399"/>
    </location>
</feature>
<feature type="transmembrane region" description="Helical" evidence="29">
    <location>
        <begin position="31"/>
        <end position="52"/>
    </location>
</feature>
<evidence type="ECO:0000256" key="11">
    <source>
        <dbReference type="ARBA" id="ARBA00022723"/>
    </source>
</evidence>
<name>A0A671NZY7_9TELE</name>
<evidence type="ECO:0000259" key="30">
    <source>
        <dbReference type="PROSITE" id="PS50125"/>
    </source>
</evidence>
<keyword evidence="32" id="KW-1185">Reference proteome</keyword>
<dbReference type="GO" id="GO:0006171">
    <property type="term" value="P:cAMP biosynthetic process"/>
    <property type="evidence" value="ECO:0007669"/>
    <property type="project" value="UniProtKB-KW"/>
</dbReference>
<evidence type="ECO:0000256" key="19">
    <source>
        <dbReference type="ARBA" id="ARBA00023180"/>
    </source>
</evidence>
<comment type="catalytic activity">
    <reaction evidence="1">
        <text>ATP = 3',5'-cyclic AMP + diphosphate</text>
        <dbReference type="Rhea" id="RHEA:15389"/>
        <dbReference type="ChEBI" id="CHEBI:30616"/>
        <dbReference type="ChEBI" id="CHEBI:33019"/>
        <dbReference type="ChEBI" id="CHEBI:58165"/>
        <dbReference type="EC" id="4.6.1.1"/>
    </reaction>
</comment>
<dbReference type="PANTHER" id="PTHR45627:SF6">
    <property type="entry name" value="ADENYLATE CYCLASE TYPE 2"/>
    <property type="match status" value="1"/>
</dbReference>
<dbReference type="Ensembl" id="ENSSANT00000052283.1">
    <property type="protein sequence ID" value="ENSSANP00000049176.1"/>
    <property type="gene ID" value="ENSSANG00000024674.1"/>
</dbReference>
<evidence type="ECO:0000256" key="25">
    <source>
        <dbReference type="ARBA" id="ARBA00081038"/>
    </source>
</evidence>
<evidence type="ECO:0000256" key="3">
    <source>
        <dbReference type="ARBA" id="ARBA00001946"/>
    </source>
</evidence>
<evidence type="ECO:0000256" key="24">
    <source>
        <dbReference type="ARBA" id="ARBA00070505"/>
    </source>
</evidence>
<dbReference type="GO" id="GO:0007193">
    <property type="term" value="P:adenylate cyclase-inhibiting G protein-coupled receptor signaling pathway"/>
    <property type="evidence" value="ECO:0007669"/>
    <property type="project" value="TreeGrafter"/>
</dbReference>
<dbReference type="GO" id="GO:0004016">
    <property type="term" value="F:adenylate cyclase activity"/>
    <property type="evidence" value="ECO:0007669"/>
    <property type="project" value="UniProtKB-EC"/>
</dbReference>
<comment type="similarity">
    <text evidence="28">Belongs to the adenylyl cyclase class-4/guanylyl cyclase family.</text>
</comment>
<sequence length="887" mass="100225">AVAACFRNPPPSPSPDWVYESYYRMSQQHPLIVFLLLIIMGACLALLAVFFATGLEHMAFIMTVPTTLAIFLTIFILVCIESVFKKLLRLFSLLIWGCLVAMGYLFMFFGGIICPWDQVSFFLFIVFVVYTMLPFSMRDAVIASVLTSSSHTLVLSIWLSNTTEHMEAVVWQILANIIIFICGNVAGAYHKHLMDLALKQTYHDTCNCIKSPIKLEFEKHQQERLLLSLLPAHIARVMKAEIIQRLKGPNFGQAENTNNFHNLYVQRHTNVSILYADIVGFTRLASDCSPGELVYMLNELFGKFDQIAKDNDCMRIKILGDCYYCVSGLPDPLTDHAKDCVKMGLDMCEAIKKVRDATGVDISMRVGVHSGNVLCGVIGLQKWQYDVWSHDVTLANHMEAGGVPGRVHISSVTLEHLKGAYQVEPGNGQSRDSYLKEHGIITYLVINPKAEKRSPPLPARLRPTLDGAKMRASVRMTQYLESWGAAKPFANLHHRDSMTNENGKINTLVSQPEHTHKKCESDWLSLPRQYFIYSCILGLISCSVFLRINYELKMIIMLAAVVGYNIIILQTHASVLDDYSMALYKTKQPDRPGVLKDLKTMGSVSLFIFFITLLVLARQNEYYCRLDFLWRNKFKKECEEIETMENLNRVLLENVLPAHVAEHFLGRNWKNEDLYHQSYDLVCVMFASIPDFKEFYTESDVNKEGLECLRLLNEIIADFDELLSKPKFSGVEKIKTIGSTYMAATGLNVTPGPEYAQDHDRQYMHIGTMVEFAFALVGKLDVINKHSFNDFKLRVGINHGPVIAGVIGAQKPQYDIWGNTVNVASRMDSTGVLGKIQVTEETSRILQMLGYMCSCRGIINVKGKGDLKTFFVHTEMTRSLSQGNVMP</sequence>